<dbReference type="Gene3D" id="1.20.1250.20">
    <property type="entry name" value="MFS general substrate transporter like domains"/>
    <property type="match status" value="1"/>
</dbReference>
<accession>A0A316V0L6</accession>
<evidence type="ECO:0000313" key="10">
    <source>
        <dbReference type="Proteomes" id="UP000245884"/>
    </source>
</evidence>
<dbReference type="GO" id="GO:0016020">
    <property type="term" value="C:membrane"/>
    <property type="evidence" value="ECO:0007669"/>
    <property type="project" value="UniProtKB-SubCell"/>
</dbReference>
<name>A0A316V0L6_9BASI</name>
<reference evidence="9 10" key="1">
    <citation type="journal article" date="2018" name="Mol. Biol. Evol.">
        <title>Broad Genomic Sampling Reveals a Smut Pathogenic Ancestry of the Fungal Clade Ustilaginomycotina.</title>
        <authorList>
            <person name="Kijpornyongpan T."/>
            <person name="Mondo S.J."/>
            <person name="Barry K."/>
            <person name="Sandor L."/>
            <person name="Lee J."/>
            <person name="Lipzen A."/>
            <person name="Pangilinan J."/>
            <person name="LaButti K."/>
            <person name="Hainaut M."/>
            <person name="Henrissat B."/>
            <person name="Grigoriev I.V."/>
            <person name="Spatafora J.W."/>
            <person name="Aime M.C."/>
        </authorList>
    </citation>
    <scope>NUCLEOTIDE SEQUENCE [LARGE SCALE GENOMIC DNA]</scope>
    <source>
        <strain evidence="9 10">MCA 5214</strain>
    </source>
</reference>
<feature type="transmembrane region" description="Helical" evidence="7">
    <location>
        <begin position="96"/>
        <end position="116"/>
    </location>
</feature>
<keyword evidence="5 7" id="KW-0472">Membrane</keyword>
<keyword evidence="10" id="KW-1185">Reference proteome</keyword>
<evidence type="ECO:0000256" key="1">
    <source>
        <dbReference type="ARBA" id="ARBA00004141"/>
    </source>
</evidence>
<dbReference type="STRING" id="1569628.A0A316V0L6"/>
<evidence type="ECO:0000256" key="2">
    <source>
        <dbReference type="ARBA" id="ARBA00022448"/>
    </source>
</evidence>
<keyword evidence="3 7" id="KW-0812">Transmembrane</keyword>
<evidence type="ECO:0000256" key="4">
    <source>
        <dbReference type="ARBA" id="ARBA00022989"/>
    </source>
</evidence>
<dbReference type="EMBL" id="KZ819662">
    <property type="protein sequence ID" value="PWN31097.1"/>
    <property type="molecule type" value="Genomic_DNA"/>
</dbReference>
<keyword evidence="4 7" id="KW-1133">Transmembrane helix</keyword>
<dbReference type="PROSITE" id="PS50850">
    <property type="entry name" value="MFS"/>
    <property type="match status" value="1"/>
</dbReference>
<feature type="transmembrane region" description="Helical" evidence="7">
    <location>
        <begin position="335"/>
        <end position="355"/>
    </location>
</feature>
<feature type="domain" description="Major facilitator superfamily (MFS) profile" evidence="8">
    <location>
        <begin position="59"/>
        <end position="474"/>
    </location>
</feature>
<feature type="transmembrane region" description="Helical" evidence="7">
    <location>
        <begin position="295"/>
        <end position="315"/>
    </location>
</feature>
<feature type="transmembrane region" description="Helical" evidence="7">
    <location>
        <begin position="418"/>
        <end position="440"/>
    </location>
</feature>
<comment type="subcellular location">
    <subcellularLocation>
        <location evidence="1">Membrane</location>
        <topology evidence="1">Multi-pass membrane protein</topology>
    </subcellularLocation>
</comment>
<feature type="region of interest" description="Disordered" evidence="6">
    <location>
        <begin position="495"/>
        <end position="516"/>
    </location>
</feature>
<dbReference type="PANTHER" id="PTHR43791">
    <property type="entry name" value="PERMEASE-RELATED"/>
    <property type="match status" value="1"/>
</dbReference>
<dbReference type="InterPro" id="IPR020846">
    <property type="entry name" value="MFS_dom"/>
</dbReference>
<organism evidence="9 10">
    <name type="scientific">Jaminaea rosea</name>
    <dbReference type="NCBI Taxonomy" id="1569628"/>
    <lineage>
        <taxon>Eukaryota</taxon>
        <taxon>Fungi</taxon>
        <taxon>Dikarya</taxon>
        <taxon>Basidiomycota</taxon>
        <taxon>Ustilaginomycotina</taxon>
        <taxon>Exobasidiomycetes</taxon>
        <taxon>Microstromatales</taxon>
        <taxon>Microstromatales incertae sedis</taxon>
        <taxon>Jaminaea</taxon>
    </lineage>
</organism>
<evidence type="ECO:0000256" key="5">
    <source>
        <dbReference type="ARBA" id="ARBA00023136"/>
    </source>
</evidence>
<dbReference type="PANTHER" id="PTHR43791:SF59">
    <property type="entry name" value="TRANSPORTER, PUTATIVE (AFU_ORTHOLOGUE AFUA_1G06550)-RELATED"/>
    <property type="match status" value="1"/>
</dbReference>
<keyword evidence="2" id="KW-0813">Transport</keyword>
<evidence type="ECO:0000256" key="6">
    <source>
        <dbReference type="SAM" id="MobiDB-lite"/>
    </source>
</evidence>
<dbReference type="OrthoDB" id="6730379at2759"/>
<dbReference type="SUPFAM" id="SSF103473">
    <property type="entry name" value="MFS general substrate transporter"/>
    <property type="match status" value="1"/>
</dbReference>
<evidence type="ECO:0000259" key="8">
    <source>
        <dbReference type="PROSITE" id="PS50850"/>
    </source>
</evidence>
<feature type="transmembrane region" description="Helical" evidence="7">
    <location>
        <begin position="51"/>
        <end position="72"/>
    </location>
</feature>
<dbReference type="GO" id="GO:0022857">
    <property type="term" value="F:transmembrane transporter activity"/>
    <property type="evidence" value="ECO:0007669"/>
    <property type="project" value="InterPro"/>
</dbReference>
<dbReference type="AlphaFoldDB" id="A0A316V0L6"/>
<gene>
    <name evidence="9" type="ORF">BDZ90DRAFT_215546</name>
</gene>
<feature type="transmembrane region" description="Helical" evidence="7">
    <location>
        <begin position="387"/>
        <end position="406"/>
    </location>
</feature>
<dbReference type="Proteomes" id="UP000245884">
    <property type="component" value="Unassembled WGS sequence"/>
</dbReference>
<dbReference type="InterPro" id="IPR011701">
    <property type="entry name" value="MFS"/>
</dbReference>
<feature type="transmembrane region" description="Helical" evidence="7">
    <location>
        <begin position="452"/>
        <end position="471"/>
    </location>
</feature>
<protein>
    <submittedName>
        <fullName evidence="9">MFS general substrate transporter</fullName>
    </submittedName>
</protein>
<feature type="transmembrane region" description="Helical" evidence="7">
    <location>
        <begin position="185"/>
        <end position="207"/>
    </location>
</feature>
<dbReference type="InterPro" id="IPR036259">
    <property type="entry name" value="MFS_trans_sf"/>
</dbReference>
<proteinExistence type="predicted"/>
<evidence type="ECO:0000313" key="9">
    <source>
        <dbReference type="EMBL" id="PWN31097.1"/>
    </source>
</evidence>
<evidence type="ECO:0000256" key="7">
    <source>
        <dbReference type="SAM" id="Phobius"/>
    </source>
</evidence>
<dbReference type="GeneID" id="37026062"/>
<feature type="transmembrane region" description="Helical" evidence="7">
    <location>
        <begin position="362"/>
        <end position="381"/>
    </location>
</feature>
<feature type="transmembrane region" description="Helical" evidence="7">
    <location>
        <begin position="123"/>
        <end position="144"/>
    </location>
</feature>
<dbReference type="Pfam" id="PF07690">
    <property type="entry name" value="MFS_1"/>
    <property type="match status" value="1"/>
</dbReference>
<dbReference type="RefSeq" id="XP_025365709.1">
    <property type="nucleotide sequence ID" value="XM_025504239.1"/>
</dbReference>
<feature type="transmembrane region" description="Helical" evidence="7">
    <location>
        <begin position="219"/>
        <end position="242"/>
    </location>
</feature>
<feature type="transmembrane region" description="Helical" evidence="7">
    <location>
        <begin position="150"/>
        <end position="173"/>
    </location>
</feature>
<evidence type="ECO:0000256" key="3">
    <source>
        <dbReference type="ARBA" id="ARBA00022692"/>
    </source>
</evidence>
<sequence length="535" mass="57303">MDGRPSRQLPRVLSSTKEVPPSDSGHGHGDATVTNNSVYSPDEIHRANKRVLLKTDLTVLPLMCVIIMLQYLDKAILSYAALLGLTQDLQLISNEYSWAASIYYFGMLAGLPIWWLLLQRVSLAAVVGGAVSIWGAVAMCHAACHDYSGILAARFFLGFFEAAIVPAFIILVGRAYTKKETISRTAIWYSFNGVALIIGGGVSHGLLTSRSAATASVAIWRQLYLILGGITIFVGLLAAFVVPLDPTRSRLYTERERIAAPYRDTHLAASNIAQETHDYRRMLKDAAEALLDPRLYIIFLGLTLGSIPNGGVTAYSLQLISGFGFPVGQSLLLTLAPGGCQVVSVITFIGVALFTRSRAIGGIVLLAVAIVGAALMYSATVGKAVHMVGYTLLNFGSPAVVALYSFNSAAVGSHGKRVVFAVVAQVAYAAGNIIGPLTFLAQETPVYRTAKIIIIATLCGAALSLALIYGIHTFWNMQRDKAGYPAAVEVQSGQSKNQIKETATPEESGIVQGGAASELQHEPTDFKDKTFRYVL</sequence>
<feature type="region of interest" description="Disordered" evidence="6">
    <location>
        <begin position="1"/>
        <end position="37"/>
    </location>
</feature>